<sequence>MVITTKHLFNSSSKASVVVFFETEANPSIIDQTTLWRNNTTKNAVISLRRFAWSIAARYFLSVKASLFEPALLADKELSWPAFGLLHFSGGPVPKKVIVAK</sequence>
<name>A0AAV4VZ35_CAEEX</name>
<proteinExistence type="predicted"/>
<accession>A0AAV4VZ35</accession>
<organism evidence="1 2">
    <name type="scientific">Caerostris extrusa</name>
    <name type="common">Bark spider</name>
    <name type="synonym">Caerostris bankana</name>
    <dbReference type="NCBI Taxonomy" id="172846"/>
    <lineage>
        <taxon>Eukaryota</taxon>
        <taxon>Metazoa</taxon>
        <taxon>Ecdysozoa</taxon>
        <taxon>Arthropoda</taxon>
        <taxon>Chelicerata</taxon>
        <taxon>Arachnida</taxon>
        <taxon>Araneae</taxon>
        <taxon>Araneomorphae</taxon>
        <taxon>Entelegynae</taxon>
        <taxon>Araneoidea</taxon>
        <taxon>Araneidae</taxon>
        <taxon>Caerostris</taxon>
    </lineage>
</organism>
<dbReference type="EMBL" id="BPLR01015277">
    <property type="protein sequence ID" value="GIY74954.1"/>
    <property type="molecule type" value="Genomic_DNA"/>
</dbReference>
<evidence type="ECO:0000313" key="1">
    <source>
        <dbReference type="EMBL" id="GIY74954.1"/>
    </source>
</evidence>
<dbReference type="Proteomes" id="UP001054945">
    <property type="component" value="Unassembled WGS sequence"/>
</dbReference>
<dbReference type="AlphaFoldDB" id="A0AAV4VZ35"/>
<evidence type="ECO:0000313" key="2">
    <source>
        <dbReference type="Proteomes" id="UP001054945"/>
    </source>
</evidence>
<protein>
    <submittedName>
        <fullName evidence="1">Uncharacterized protein</fullName>
    </submittedName>
</protein>
<gene>
    <name evidence="1" type="ORF">CEXT_246021</name>
</gene>
<comment type="caution">
    <text evidence="1">The sequence shown here is derived from an EMBL/GenBank/DDBJ whole genome shotgun (WGS) entry which is preliminary data.</text>
</comment>
<reference evidence="1 2" key="1">
    <citation type="submission" date="2021-06" db="EMBL/GenBank/DDBJ databases">
        <title>Caerostris extrusa draft genome.</title>
        <authorList>
            <person name="Kono N."/>
            <person name="Arakawa K."/>
        </authorList>
    </citation>
    <scope>NUCLEOTIDE SEQUENCE [LARGE SCALE GENOMIC DNA]</scope>
</reference>
<keyword evidence="2" id="KW-1185">Reference proteome</keyword>